<proteinExistence type="predicted"/>
<keyword evidence="1" id="KW-0472">Membrane</keyword>
<dbReference type="STRING" id="1300222.I532_15286"/>
<feature type="transmembrane region" description="Helical" evidence="1">
    <location>
        <begin position="42"/>
        <end position="64"/>
    </location>
</feature>
<organism evidence="2 3">
    <name type="scientific">Brevibacillus borstelensis AK1</name>
    <dbReference type="NCBI Taxonomy" id="1300222"/>
    <lineage>
        <taxon>Bacteria</taxon>
        <taxon>Bacillati</taxon>
        <taxon>Bacillota</taxon>
        <taxon>Bacilli</taxon>
        <taxon>Bacillales</taxon>
        <taxon>Paenibacillaceae</taxon>
        <taxon>Brevibacillus</taxon>
    </lineage>
</organism>
<dbReference type="EMBL" id="APBN01000006">
    <property type="protein sequence ID" value="EMT51718.1"/>
    <property type="molecule type" value="Genomic_DNA"/>
</dbReference>
<gene>
    <name evidence="2" type="ORF">I532_15286</name>
</gene>
<keyword evidence="1" id="KW-0812">Transmembrane</keyword>
<dbReference type="OrthoDB" id="2798526at2"/>
<dbReference type="RefSeq" id="WP_003389290.1">
    <property type="nucleotide sequence ID" value="NZ_APBN01000006.1"/>
</dbReference>
<protein>
    <submittedName>
        <fullName evidence="2">Uncharacterized protein</fullName>
    </submittedName>
</protein>
<dbReference type="PATRIC" id="fig|1300222.3.peg.3199"/>
<dbReference type="Proteomes" id="UP000012081">
    <property type="component" value="Unassembled WGS sequence"/>
</dbReference>
<name>M8DE20_9BACL</name>
<feature type="transmembrane region" description="Helical" evidence="1">
    <location>
        <begin position="70"/>
        <end position="89"/>
    </location>
</feature>
<evidence type="ECO:0000313" key="3">
    <source>
        <dbReference type="Proteomes" id="UP000012081"/>
    </source>
</evidence>
<accession>M8DE20</accession>
<keyword evidence="3" id="KW-1185">Reference proteome</keyword>
<evidence type="ECO:0000313" key="2">
    <source>
        <dbReference type="EMBL" id="EMT51718.1"/>
    </source>
</evidence>
<sequence length="279" mass="31761">MNFRFFFASRHKEVISLIEMQRKTNRLFTNELPKWALIVHKVMISLLFLIAVPLCVLSLIALFTEDDLSIFLFLGIIGGGVFWFGRFCYKNLLQYTQQRLIVELREDGYFTSFSNQKTNEKQTIFLPFAGMEYVLLGMDYQYAVKATPRSTGPGGKVVFYRVVKLMISGISSDRKHEVVSFPIGDQPTLDEWVNVFQANQVPVLVTDKALSAVPYTKEGIDAVPKAPYQGTLPFRIGSEAKELDNVFLTEEQQKQQAEKKKKTGRECAAFSSAWGFCKC</sequence>
<keyword evidence="1" id="KW-1133">Transmembrane helix</keyword>
<evidence type="ECO:0000256" key="1">
    <source>
        <dbReference type="SAM" id="Phobius"/>
    </source>
</evidence>
<reference evidence="2 3" key="1">
    <citation type="submission" date="2013-03" db="EMBL/GenBank/DDBJ databases">
        <title>Assembly of a new bacterial strain Brevibacillus borstelensis AK1.</title>
        <authorList>
            <person name="Rajan I."/>
            <person name="PoliReddy D."/>
            <person name="Sugumar T."/>
            <person name="Rathinam K."/>
            <person name="Alqarawi S."/>
            <person name="Khalil A.B."/>
            <person name="Sivakumar N."/>
        </authorList>
    </citation>
    <scope>NUCLEOTIDE SEQUENCE [LARGE SCALE GENOMIC DNA]</scope>
    <source>
        <strain evidence="2 3">AK1</strain>
    </source>
</reference>
<dbReference type="AlphaFoldDB" id="M8DE20"/>
<comment type="caution">
    <text evidence="2">The sequence shown here is derived from an EMBL/GenBank/DDBJ whole genome shotgun (WGS) entry which is preliminary data.</text>
</comment>